<feature type="transmembrane region" description="Helical" evidence="1">
    <location>
        <begin position="132"/>
        <end position="152"/>
    </location>
</feature>
<feature type="transmembrane region" description="Helical" evidence="1">
    <location>
        <begin position="158"/>
        <end position="175"/>
    </location>
</feature>
<comment type="caution">
    <text evidence="3">The sequence shown here is derived from an EMBL/GenBank/DDBJ whole genome shotgun (WGS) entry which is preliminary data.</text>
</comment>
<keyword evidence="4" id="KW-1185">Reference proteome</keyword>
<dbReference type="Proteomes" id="UP001596395">
    <property type="component" value="Unassembled WGS sequence"/>
</dbReference>
<feature type="transmembrane region" description="Helical" evidence="1">
    <location>
        <begin position="52"/>
        <end position="72"/>
    </location>
</feature>
<feature type="transmembrane region" description="Helical" evidence="1">
    <location>
        <begin position="262"/>
        <end position="281"/>
    </location>
</feature>
<dbReference type="InterPro" id="IPR036938">
    <property type="entry name" value="PAP2/HPO_sf"/>
</dbReference>
<evidence type="ECO:0000313" key="3">
    <source>
        <dbReference type="EMBL" id="MFC6952110.1"/>
    </source>
</evidence>
<reference evidence="3 4" key="1">
    <citation type="journal article" date="2019" name="Int. J. Syst. Evol. Microbiol.">
        <title>The Global Catalogue of Microorganisms (GCM) 10K type strain sequencing project: providing services to taxonomists for standard genome sequencing and annotation.</title>
        <authorList>
            <consortium name="The Broad Institute Genomics Platform"/>
            <consortium name="The Broad Institute Genome Sequencing Center for Infectious Disease"/>
            <person name="Wu L."/>
            <person name="Ma J."/>
        </authorList>
    </citation>
    <scope>NUCLEOTIDE SEQUENCE [LARGE SCALE GENOMIC DNA]</scope>
    <source>
        <strain evidence="3 4">GX26</strain>
    </source>
</reference>
<organism evidence="3 4">
    <name type="scientific">Halorubellus litoreus</name>
    <dbReference type="NCBI Taxonomy" id="755308"/>
    <lineage>
        <taxon>Archaea</taxon>
        <taxon>Methanobacteriati</taxon>
        <taxon>Methanobacteriota</taxon>
        <taxon>Stenosarchaea group</taxon>
        <taxon>Halobacteria</taxon>
        <taxon>Halobacteriales</taxon>
        <taxon>Halorubellaceae</taxon>
        <taxon>Halorubellus</taxon>
    </lineage>
</organism>
<sequence>MSRSVGVAEFLAGLVPPWALPVVLVATTLAEAPIVVALVLGRYWFRDRGDGMRLAIVVATAFAAMLALKHLFALPRPPAELRAPVSAVPAPFDVIYESLLDTDESGFPSGHTTIAAAVFGGAALDAENRRKWLGVAAVLVALVGGSRLFLAVHYLADIAGGIALAAVVIGAARLADGWLEAPKGALAVGSVGVLLSAAVLPGSPEVLAAAGVVVAVGLMWLSVDVPEEPWTLSVGTAERALVAVGIGALAATPILVFGMTPVLAFVVSVVGVSAAVAVPAFDDLER</sequence>
<proteinExistence type="predicted"/>
<dbReference type="Pfam" id="PF01569">
    <property type="entry name" value="PAP2"/>
    <property type="match status" value="1"/>
</dbReference>
<keyword evidence="1" id="KW-1133">Transmembrane helix</keyword>
<feature type="transmembrane region" description="Helical" evidence="1">
    <location>
        <begin position="18"/>
        <end position="40"/>
    </location>
</feature>
<evidence type="ECO:0000259" key="2">
    <source>
        <dbReference type="SMART" id="SM00014"/>
    </source>
</evidence>
<dbReference type="AlphaFoldDB" id="A0ABD5V9Z6"/>
<dbReference type="InterPro" id="IPR000326">
    <property type="entry name" value="PAP2/HPO"/>
</dbReference>
<keyword evidence="1" id="KW-0472">Membrane</keyword>
<evidence type="ECO:0000313" key="4">
    <source>
        <dbReference type="Proteomes" id="UP001596395"/>
    </source>
</evidence>
<feature type="transmembrane region" description="Helical" evidence="1">
    <location>
        <begin position="184"/>
        <end position="200"/>
    </location>
</feature>
<dbReference type="Gene3D" id="1.20.144.10">
    <property type="entry name" value="Phosphatidic acid phosphatase type 2/haloperoxidase"/>
    <property type="match status" value="1"/>
</dbReference>
<dbReference type="SUPFAM" id="SSF48317">
    <property type="entry name" value="Acid phosphatase/Vanadium-dependent haloperoxidase"/>
    <property type="match status" value="1"/>
</dbReference>
<feature type="domain" description="Phosphatidic acid phosphatase type 2/haloperoxidase" evidence="2">
    <location>
        <begin position="51"/>
        <end position="173"/>
    </location>
</feature>
<protein>
    <submittedName>
        <fullName evidence="3">Phosphatase PAP2 family protein</fullName>
    </submittedName>
</protein>
<dbReference type="RefSeq" id="WP_336349102.1">
    <property type="nucleotide sequence ID" value="NZ_JAZAQL010000001.1"/>
</dbReference>
<feature type="transmembrane region" description="Helical" evidence="1">
    <location>
        <begin position="206"/>
        <end position="225"/>
    </location>
</feature>
<gene>
    <name evidence="3" type="ORF">ACFQGB_04470</name>
</gene>
<feature type="transmembrane region" description="Helical" evidence="1">
    <location>
        <begin position="237"/>
        <end position="256"/>
    </location>
</feature>
<dbReference type="PANTHER" id="PTHR14969">
    <property type="entry name" value="SPHINGOSINE-1-PHOSPHATE PHOSPHOHYDROLASE"/>
    <property type="match status" value="1"/>
</dbReference>
<dbReference type="PANTHER" id="PTHR14969:SF13">
    <property type="entry name" value="AT30094P"/>
    <property type="match status" value="1"/>
</dbReference>
<dbReference type="EMBL" id="JBHSXN010000001">
    <property type="protein sequence ID" value="MFC6952110.1"/>
    <property type="molecule type" value="Genomic_DNA"/>
</dbReference>
<dbReference type="SMART" id="SM00014">
    <property type="entry name" value="acidPPc"/>
    <property type="match status" value="1"/>
</dbReference>
<accession>A0ABD5V9Z6</accession>
<keyword evidence="1" id="KW-0812">Transmembrane</keyword>
<name>A0ABD5V9Z6_9EURY</name>
<evidence type="ECO:0000256" key="1">
    <source>
        <dbReference type="SAM" id="Phobius"/>
    </source>
</evidence>